<dbReference type="InterPro" id="IPR002068">
    <property type="entry name" value="A-crystallin/Hsp20_dom"/>
</dbReference>
<dbReference type="InterPro" id="IPR008978">
    <property type="entry name" value="HSP20-like_chaperone"/>
</dbReference>
<dbReference type="CDD" id="cd06526">
    <property type="entry name" value="metazoan_ACD"/>
    <property type="match status" value="1"/>
</dbReference>
<dbReference type="PRINTS" id="PR00299">
    <property type="entry name" value="ACRYSTALLIN"/>
</dbReference>
<dbReference type="Gene3D" id="2.60.40.790">
    <property type="match status" value="1"/>
</dbReference>
<organism evidence="4 5">
    <name type="scientific">Necator americanus</name>
    <name type="common">Human hookworm</name>
    <dbReference type="NCBI Taxonomy" id="51031"/>
    <lineage>
        <taxon>Eukaryota</taxon>
        <taxon>Metazoa</taxon>
        <taxon>Ecdysozoa</taxon>
        <taxon>Nematoda</taxon>
        <taxon>Chromadorea</taxon>
        <taxon>Rhabditida</taxon>
        <taxon>Rhabditina</taxon>
        <taxon>Rhabditomorpha</taxon>
        <taxon>Strongyloidea</taxon>
        <taxon>Ancylostomatidae</taxon>
        <taxon>Bunostominae</taxon>
        <taxon>Necator</taxon>
    </lineage>
</organism>
<evidence type="ECO:0000313" key="5">
    <source>
        <dbReference type="Proteomes" id="UP001303046"/>
    </source>
</evidence>
<keyword evidence="5" id="KW-1185">Reference proteome</keyword>
<dbReference type="PANTHER" id="PTHR45640">
    <property type="entry name" value="HEAT SHOCK PROTEIN HSP-12.2-RELATED"/>
    <property type="match status" value="1"/>
</dbReference>
<dbReference type="PROSITE" id="PS01031">
    <property type="entry name" value="SHSP"/>
    <property type="match status" value="1"/>
</dbReference>
<evidence type="ECO:0000256" key="1">
    <source>
        <dbReference type="PROSITE-ProRule" id="PRU00285"/>
    </source>
</evidence>
<dbReference type="Pfam" id="PF00011">
    <property type="entry name" value="HSP20"/>
    <property type="match status" value="1"/>
</dbReference>
<comment type="similarity">
    <text evidence="1 2">Belongs to the small heat shock protein (HSP20) family.</text>
</comment>
<proteinExistence type="inferred from homology"/>
<evidence type="ECO:0000256" key="2">
    <source>
        <dbReference type="RuleBase" id="RU003616"/>
    </source>
</evidence>
<accession>A0ABR1DGF9</accession>
<gene>
    <name evidence="4" type="primary">Necator_chrIV.g14932</name>
    <name evidence="4" type="ORF">RB195_001637</name>
</gene>
<dbReference type="InterPro" id="IPR001436">
    <property type="entry name" value="Alpha-crystallin/sHSP_animal"/>
</dbReference>
<comment type="caution">
    <text evidence="4">The sequence shown here is derived from an EMBL/GenBank/DDBJ whole genome shotgun (WGS) entry which is preliminary data.</text>
</comment>
<protein>
    <recommendedName>
        <fullName evidence="3">SHSP domain-containing protein</fullName>
    </recommendedName>
</protein>
<dbReference type="Proteomes" id="UP001303046">
    <property type="component" value="Unassembled WGS sequence"/>
</dbReference>
<evidence type="ECO:0000259" key="3">
    <source>
        <dbReference type="PROSITE" id="PS01031"/>
    </source>
</evidence>
<dbReference type="EMBL" id="JAVFWL010000004">
    <property type="protein sequence ID" value="KAK6749153.1"/>
    <property type="molecule type" value="Genomic_DNA"/>
</dbReference>
<feature type="domain" description="SHSP" evidence="3">
    <location>
        <begin position="51"/>
        <end position="157"/>
    </location>
</feature>
<sequence>MEYWLMIDDIDGKSGMRAARKSRMPIGPVRLSSNYVDRSCYIKSCLDGPEPIEQKSTDNIQVINDTTRFALSIDVSLYKPEELRVHLTGRDLIIEGNQEKPGGAGYIQRSFLRRWTLPDEVDLDAIDISLNEFGCLSVDAAKTGLHMMRRELPIRIYSRSQQSGSDLPSLYPAGNFRI</sequence>
<dbReference type="SUPFAM" id="SSF49764">
    <property type="entry name" value="HSP20-like chaperones"/>
    <property type="match status" value="1"/>
</dbReference>
<evidence type="ECO:0000313" key="4">
    <source>
        <dbReference type="EMBL" id="KAK6749153.1"/>
    </source>
</evidence>
<dbReference type="PANTHER" id="PTHR45640:SF32">
    <property type="entry name" value="STRESS-INDUCED PROTEIN 1"/>
    <property type="match status" value="1"/>
</dbReference>
<name>A0ABR1DGF9_NECAM</name>
<reference evidence="4 5" key="1">
    <citation type="submission" date="2023-08" db="EMBL/GenBank/DDBJ databases">
        <title>A Necator americanus chromosomal reference genome.</title>
        <authorList>
            <person name="Ilik V."/>
            <person name="Petrzelkova K.J."/>
            <person name="Pardy F."/>
            <person name="Fuh T."/>
            <person name="Niatou-Singa F.S."/>
            <person name="Gouil Q."/>
            <person name="Baker L."/>
            <person name="Ritchie M.E."/>
            <person name="Jex A.R."/>
            <person name="Gazzola D."/>
            <person name="Li H."/>
            <person name="Toshio Fujiwara R."/>
            <person name="Zhan B."/>
            <person name="Aroian R.V."/>
            <person name="Pafco B."/>
            <person name="Schwarz E.M."/>
        </authorList>
    </citation>
    <scope>NUCLEOTIDE SEQUENCE [LARGE SCALE GENOMIC DNA]</scope>
    <source>
        <strain evidence="4 5">Aroian</strain>
        <tissue evidence="4">Whole animal</tissue>
    </source>
</reference>